<keyword evidence="4" id="KW-1185">Reference proteome</keyword>
<dbReference type="PROSITE" id="PS51733">
    <property type="entry name" value="BPL_LPL_CATALYTIC"/>
    <property type="match status" value="1"/>
</dbReference>
<dbReference type="PANTHER" id="PTHR43679">
    <property type="entry name" value="OCTANOYLTRANSFERASE LIPM-RELATED"/>
    <property type="match status" value="1"/>
</dbReference>
<dbReference type="EMBL" id="JBHRSK010000004">
    <property type="protein sequence ID" value="MFC2967511.1"/>
    <property type="molecule type" value="Genomic_DNA"/>
</dbReference>
<dbReference type="Proteomes" id="UP001595443">
    <property type="component" value="Unassembled WGS sequence"/>
</dbReference>
<dbReference type="InterPro" id="IPR004143">
    <property type="entry name" value="BPL_LPL_catalytic"/>
</dbReference>
<reference evidence="4" key="1">
    <citation type="journal article" date="2019" name="Int. J. Syst. Evol. Microbiol.">
        <title>The Global Catalogue of Microorganisms (GCM) 10K type strain sequencing project: providing services to taxonomists for standard genome sequencing and annotation.</title>
        <authorList>
            <consortium name="The Broad Institute Genomics Platform"/>
            <consortium name="The Broad Institute Genome Sequencing Center for Infectious Disease"/>
            <person name="Wu L."/>
            <person name="Ma J."/>
        </authorList>
    </citation>
    <scope>NUCLEOTIDE SEQUENCE [LARGE SCALE GENOMIC DNA]</scope>
    <source>
        <strain evidence="4">KCTC 62192</strain>
    </source>
</reference>
<proteinExistence type="predicted"/>
<sequence>MTTAGAVTGPRRFATAAEGLAAEGGLLRAAREGQQGGLVWSSARPALVAPTALSRRPGYEGAAANSAARGWPVHLRPTGGGVTPQAPGIVNLALAGPADGLSTEAAYRRLCDLIATALAGLGIATATGALAGSFCDGRWNLLCRGRKIAGTAQRWVPRRPPQRGWCLLAHAVILDDVALAAPLAAIDDLSADLQQPATSGPSAHTTVADERAPGCGTRLDAMLAARAGDGFRQG</sequence>
<feature type="region of interest" description="Disordered" evidence="1">
    <location>
        <begin position="194"/>
        <end position="213"/>
    </location>
</feature>
<dbReference type="Gene3D" id="3.30.930.10">
    <property type="entry name" value="Bira Bifunctional Protein, Domain 2"/>
    <property type="match status" value="1"/>
</dbReference>
<feature type="domain" description="BPL/LPL catalytic" evidence="2">
    <location>
        <begin position="31"/>
        <end position="223"/>
    </location>
</feature>
<protein>
    <recommendedName>
        <fullName evidence="2">BPL/LPL catalytic domain-containing protein</fullName>
    </recommendedName>
</protein>
<feature type="compositionally biased region" description="Polar residues" evidence="1">
    <location>
        <begin position="195"/>
        <end position="205"/>
    </location>
</feature>
<dbReference type="Pfam" id="PF21948">
    <property type="entry name" value="LplA-B_cat"/>
    <property type="match status" value="1"/>
</dbReference>
<gene>
    <name evidence="3" type="ORF">ACFOES_05340</name>
</gene>
<comment type="caution">
    <text evidence="3">The sequence shown here is derived from an EMBL/GenBank/DDBJ whole genome shotgun (WGS) entry which is preliminary data.</text>
</comment>
<organism evidence="3 4">
    <name type="scientific">Acidimangrovimonas pyrenivorans</name>
    <dbReference type="NCBI Taxonomy" id="2030798"/>
    <lineage>
        <taxon>Bacteria</taxon>
        <taxon>Pseudomonadati</taxon>
        <taxon>Pseudomonadota</taxon>
        <taxon>Alphaproteobacteria</taxon>
        <taxon>Rhodobacterales</taxon>
        <taxon>Paracoccaceae</taxon>
        <taxon>Acidimangrovimonas</taxon>
    </lineage>
</organism>
<evidence type="ECO:0000256" key="1">
    <source>
        <dbReference type="SAM" id="MobiDB-lite"/>
    </source>
</evidence>
<evidence type="ECO:0000313" key="3">
    <source>
        <dbReference type="EMBL" id="MFC2967511.1"/>
    </source>
</evidence>
<dbReference type="RefSeq" id="WP_377832156.1">
    <property type="nucleotide sequence ID" value="NZ_JBHRSK010000004.1"/>
</dbReference>
<dbReference type="InterPro" id="IPR050664">
    <property type="entry name" value="Octanoyltrans_LipM/LipL"/>
</dbReference>
<evidence type="ECO:0000313" key="4">
    <source>
        <dbReference type="Proteomes" id="UP001595443"/>
    </source>
</evidence>
<dbReference type="SUPFAM" id="SSF55681">
    <property type="entry name" value="Class II aaRS and biotin synthetases"/>
    <property type="match status" value="1"/>
</dbReference>
<name>A0ABV7AF10_9RHOB</name>
<dbReference type="InterPro" id="IPR045864">
    <property type="entry name" value="aa-tRNA-synth_II/BPL/LPL"/>
</dbReference>
<accession>A0ABV7AF10</accession>
<dbReference type="PANTHER" id="PTHR43679:SF2">
    <property type="entry name" value="OCTANOYL-[GCVH]:PROTEIN N-OCTANOYLTRANSFERASE"/>
    <property type="match status" value="1"/>
</dbReference>
<evidence type="ECO:0000259" key="2">
    <source>
        <dbReference type="PROSITE" id="PS51733"/>
    </source>
</evidence>